<evidence type="ECO:0000313" key="4">
    <source>
        <dbReference type="EMBL" id="GJA63706.1"/>
    </source>
</evidence>
<dbReference type="RefSeq" id="WP_010673371.1">
    <property type="nucleotide sequence ID" value="NZ_AP019195.1"/>
</dbReference>
<evidence type="ECO:0000313" key="15">
    <source>
        <dbReference type="Proteomes" id="UP001304847"/>
    </source>
</evidence>
<dbReference type="Proteomes" id="UP001163285">
    <property type="component" value="Chromosome"/>
</dbReference>
<organism evidence="4 14">
    <name type="scientific">Aeromonas caviae</name>
    <name type="common">Aeromonas punctata</name>
    <dbReference type="NCBI Taxonomy" id="648"/>
    <lineage>
        <taxon>Bacteria</taxon>
        <taxon>Pseudomonadati</taxon>
        <taxon>Pseudomonadota</taxon>
        <taxon>Gammaproteobacteria</taxon>
        <taxon>Aeromonadales</taxon>
        <taxon>Aeromonadaceae</taxon>
        <taxon>Aeromonas</taxon>
    </lineage>
</organism>
<evidence type="ECO:0000313" key="13">
    <source>
        <dbReference type="Proteomes" id="UP000737420"/>
    </source>
</evidence>
<evidence type="ECO:0000313" key="9">
    <source>
        <dbReference type="EMBL" id="QQA62292.1"/>
    </source>
</evidence>
<evidence type="ECO:0000313" key="2">
    <source>
        <dbReference type="EMBL" id="BBQ29508.1"/>
    </source>
</evidence>
<dbReference type="Proteomes" id="UP000515756">
    <property type="component" value="Chromosome"/>
</dbReference>
<dbReference type="Proteomes" id="UP000887009">
    <property type="component" value="Unassembled WGS sequence"/>
</dbReference>
<name>A0A081LRY7_AERCA</name>
<reference evidence="2 12" key="2">
    <citation type="submission" date="2019-12" db="EMBL/GenBank/DDBJ databases">
        <title>complete genome sequences of Aeromonas caviae str. WP2-W18-ESBL-01 isolated from wastewater treatment plant effluent.</title>
        <authorList>
            <person name="Sekizuka T."/>
            <person name="Itokawa K."/>
            <person name="Yatsu K."/>
            <person name="Inamine Y."/>
            <person name="Kuroda M."/>
        </authorList>
    </citation>
    <scope>NUCLEOTIDE SEQUENCE [LARGE SCALE GENOMIC DNA]</scope>
    <source>
        <strain evidence="2 12">WP2-W18-ESBL-01</strain>
    </source>
</reference>
<evidence type="ECO:0000313" key="12">
    <source>
        <dbReference type="Proteomes" id="UP000515756"/>
    </source>
</evidence>
<dbReference type="PANTHER" id="PTHR40691">
    <property type="entry name" value="(NA+)-NQR MATURATION NQRM"/>
    <property type="match status" value="1"/>
</dbReference>
<dbReference type="EMBL" id="JAOCIZ010000037">
    <property type="protein sequence ID" value="MDH1505560.1"/>
    <property type="molecule type" value="Genomic_DNA"/>
</dbReference>
<reference evidence="9" key="3">
    <citation type="submission" date="2020-12" db="EMBL/GenBank/DDBJ databases">
        <title>GES Beta-lactamases isolated from hospital effluents in Brazil.</title>
        <authorList>
            <person name="Conte D."/>
            <person name="Mesa D."/>
            <person name="Palmeiro J.K."/>
            <person name="Dalla-Costa L.M."/>
        </authorList>
    </citation>
    <scope>NUCLEOTIDE SEQUENCE [LARGE SCALE GENOMIC DNA]</scope>
    <source>
        <strain evidence="9">Aero21</strain>
    </source>
</reference>
<evidence type="ECO:0000313" key="1">
    <source>
        <dbReference type="EMBL" id="AXB05884.1"/>
    </source>
</evidence>
<dbReference type="KEGG" id="acav:VI35_15700"/>
<reference evidence="4 13" key="4">
    <citation type="submission" date="2021-07" db="EMBL/GenBank/DDBJ databases">
        <title>Draft genome sequence of carbapenem-resistant Aeromonas spp. in Japan.</title>
        <authorList>
            <person name="Maehana S."/>
            <person name="Suzuki M."/>
            <person name="Kitasato H."/>
        </authorList>
    </citation>
    <scope>NUCLEOTIDE SEQUENCE</scope>
    <source>
        <strain evidence="3">KAM348</strain>
        <strain evidence="4">KAM351</strain>
        <strain evidence="5 13">KAM382</strain>
    </source>
</reference>
<dbReference type="Proteomes" id="UP000886934">
    <property type="component" value="Unassembled WGS sequence"/>
</dbReference>
<dbReference type="Proteomes" id="UP001218423">
    <property type="component" value="Chromosome"/>
</dbReference>
<reference evidence="6" key="5">
    <citation type="submission" date="2022-09" db="EMBL/GenBank/DDBJ databases">
        <title>Intensive care unit water sources are persistently colonized with multi-drug resistant bacteria and are the site of extensive horizontal gene transfer of antibiotic resistance genes.</title>
        <authorList>
            <person name="Diorio-Toth L."/>
        </authorList>
    </citation>
    <scope>NUCLEOTIDE SEQUENCE</scope>
    <source>
        <strain evidence="6">GD03710</strain>
        <strain evidence="7">GD03796</strain>
    </source>
</reference>
<dbReference type="PANTHER" id="PTHR40691:SF1">
    <property type="entry name" value="EXPORTED PROTEIN"/>
    <property type="match status" value="1"/>
</dbReference>
<dbReference type="EMBL" id="CP110176">
    <property type="protein sequence ID" value="UZC84775.1"/>
    <property type="molecule type" value="Genomic_DNA"/>
</dbReference>
<dbReference type="InterPro" id="IPR007495">
    <property type="entry name" value="NqrM"/>
</dbReference>
<dbReference type="AlphaFoldDB" id="A0A081LRY7"/>
<dbReference type="Proteomes" id="UP000737420">
    <property type="component" value="Unassembled WGS sequence"/>
</dbReference>
<reference evidence="10" key="7">
    <citation type="submission" date="2023-04" db="EMBL/GenBank/DDBJ databases">
        <title>Whole Genome Sequence of Multi-drug resistant Aeromonas caviae as a gut pathogen in newborn.</title>
        <authorList>
            <person name="Jadhav S.V."/>
            <person name="Saroj S.D."/>
            <person name="Saha U.B."/>
            <person name="Sen S."/>
            <person name="Kher A."/>
        </authorList>
    </citation>
    <scope>NUCLEOTIDE SEQUENCE</scope>
    <source>
        <strain evidence="10">SVJ23</strain>
    </source>
</reference>
<evidence type="ECO:0000313" key="5">
    <source>
        <dbReference type="EMBL" id="GJB90373.1"/>
    </source>
</evidence>
<dbReference type="EMBL" id="CP065937">
    <property type="protein sequence ID" value="QQA62292.1"/>
    <property type="molecule type" value="Genomic_DNA"/>
</dbReference>
<dbReference type="EMBL" id="AP021927">
    <property type="protein sequence ID" value="BBQ29508.1"/>
    <property type="molecule type" value="Genomic_DNA"/>
</dbReference>
<proteinExistence type="predicted"/>
<dbReference type="EMBL" id="CP120942">
    <property type="protein sequence ID" value="WFF97000.1"/>
    <property type="molecule type" value="Genomic_DNA"/>
</dbReference>
<protein>
    <submittedName>
        <fullName evidence="1">(Na+)-NQR maturation NqrM</fullName>
    </submittedName>
</protein>
<dbReference type="Pfam" id="PF04400">
    <property type="entry name" value="NqrM"/>
    <property type="match status" value="1"/>
</dbReference>
<dbReference type="Proteomes" id="UP000266778">
    <property type="component" value="Chromosome"/>
</dbReference>
<dbReference type="EMBL" id="JAYGOJ010000102">
    <property type="protein sequence ID" value="MEA9437369.1"/>
    <property type="molecule type" value="Genomic_DNA"/>
</dbReference>
<reference evidence="1" key="1">
    <citation type="journal article" date="2019" name="J Environ">
        <title>Genetic characterization and potential molecular dissemination mechanism of tet (31) gene in Aeromonas caviae from an oxytetracycline wastewater treatment system.</title>
        <authorList>
            <person name="Shi Y."/>
            <person name="Tian Z."/>
            <person name="Leclercq S.O."/>
            <person name="Zhang H."/>
            <person name="Yang M."/>
            <person name="Zhang Y."/>
        </authorList>
    </citation>
    <scope>NUCLEOTIDE SEQUENCE</scope>
    <source>
        <strain evidence="1">T25-39</strain>
    </source>
</reference>
<accession>A0A081LRY7</accession>
<reference evidence="8 15" key="8">
    <citation type="submission" date="2023-12" db="EMBL/GenBank/DDBJ databases">
        <title>Characterization of antibiotic resistance in Aeromonas spp. in hospital effluent.</title>
        <authorList>
            <person name="Negoseki B.R.S."/>
            <person name="Krul D."/>
            <person name="Siqueira A.C."/>
            <person name="Almeida M."/>
            <person name="Mesa D."/>
            <person name="Conte D."/>
            <person name="Dalla-Costa L.M."/>
        </authorList>
    </citation>
    <scope>NUCLEOTIDE SEQUENCE [LARGE SCALE GENOMIC DNA]</scope>
    <source>
        <strain evidence="8 15">36v</strain>
    </source>
</reference>
<evidence type="ECO:0000313" key="3">
    <source>
        <dbReference type="EMBL" id="GJA55648.1"/>
    </source>
</evidence>
<dbReference type="GeneID" id="48821436"/>
<evidence type="ECO:0000313" key="8">
    <source>
        <dbReference type="EMBL" id="MEA9437369.1"/>
    </source>
</evidence>
<dbReference type="EMBL" id="CP025706">
    <property type="protein sequence ID" value="AXB05884.1"/>
    <property type="molecule type" value="Genomic_DNA"/>
</dbReference>
<gene>
    <name evidence="1" type="primary">nqrM</name>
    <name evidence="1" type="ORF">C1C91_13530</name>
    <name evidence="9" type="ORF">JC965_07350</name>
    <name evidence="3" type="ORF">KAM348_30710</name>
    <name evidence="4" type="ORF">KAM351_23170</name>
    <name evidence="5" type="ORF">KAM382_04340</name>
    <name evidence="7" type="ORF">N5I07_16655</name>
    <name evidence="6" type="ORF">N5I20_10895</name>
    <name evidence="10" type="ORF">OJY61_13045</name>
    <name evidence="11" type="ORF">P5S46_15200</name>
    <name evidence="8" type="ORF">VCX44_16550</name>
    <name evidence="2" type="ORF">WP2W18E01_10900</name>
</gene>
<dbReference type="Proteomes" id="UP001304847">
    <property type="component" value="Unassembled WGS sequence"/>
</dbReference>
<evidence type="ECO:0000313" key="7">
    <source>
        <dbReference type="EMBL" id="MDH1899163.1"/>
    </source>
</evidence>
<evidence type="ECO:0000313" key="11">
    <source>
        <dbReference type="EMBL" id="WFF97000.1"/>
    </source>
</evidence>
<keyword evidence="15" id="KW-1185">Reference proteome</keyword>
<dbReference type="Proteomes" id="UP001161704">
    <property type="component" value="Unassembled WGS sequence"/>
</dbReference>
<dbReference type="EMBL" id="BPNL01000038">
    <property type="protein sequence ID" value="GJA55648.1"/>
    <property type="molecule type" value="Genomic_DNA"/>
</dbReference>
<reference evidence="11" key="6">
    <citation type="submission" date="2023-03" db="EMBL/GenBank/DDBJ databases">
        <title>Aeromonas caviae strain AC1520.</title>
        <authorList>
            <person name="Xie T."/>
            <person name="Zhang Q."/>
            <person name="Deng J."/>
            <person name="Li X."/>
        </authorList>
    </citation>
    <scope>NUCLEOTIDE SEQUENCE</scope>
    <source>
        <strain evidence="11">AC1520</strain>
    </source>
</reference>
<evidence type="ECO:0000313" key="6">
    <source>
        <dbReference type="EMBL" id="MDH1505560.1"/>
    </source>
</evidence>
<dbReference type="EMBL" id="JAOCFT010000001">
    <property type="protein sequence ID" value="MDH1899163.1"/>
    <property type="molecule type" value="Genomic_DNA"/>
</dbReference>
<evidence type="ECO:0000313" key="10">
    <source>
        <dbReference type="EMBL" id="UZC84775.1"/>
    </source>
</evidence>
<evidence type="ECO:0000313" key="14">
    <source>
        <dbReference type="Proteomes" id="UP000886934"/>
    </source>
</evidence>
<sequence length="74" mass="8286">MQIFLITFGVFLMVVVAMAIGYIFQRKSISGSCGGLGSIGIEKECDCPEPCDNRKKKMAKEEARRKMLVDNRII</sequence>
<dbReference type="EMBL" id="BPOP01000002">
    <property type="protein sequence ID" value="GJB90373.1"/>
    <property type="molecule type" value="Genomic_DNA"/>
</dbReference>
<dbReference type="Proteomes" id="UP001160758">
    <property type="component" value="Unassembled WGS sequence"/>
</dbReference>
<dbReference type="EMBL" id="BPNN01000031">
    <property type="protein sequence ID" value="GJA63706.1"/>
    <property type="molecule type" value="Genomic_DNA"/>
</dbReference>